<reference evidence="1" key="1">
    <citation type="journal article" date="2021" name="Genome Biol. Evol.">
        <title>A High-Quality Reference Genome for a Parasitic Bivalve with Doubly Uniparental Inheritance (Bivalvia: Unionida).</title>
        <authorList>
            <person name="Smith C.H."/>
        </authorList>
    </citation>
    <scope>NUCLEOTIDE SEQUENCE</scope>
    <source>
        <strain evidence="1">CHS0354</strain>
    </source>
</reference>
<dbReference type="EMBL" id="JAEAOA010001335">
    <property type="protein sequence ID" value="KAK3602284.1"/>
    <property type="molecule type" value="Genomic_DNA"/>
</dbReference>
<reference evidence="1" key="3">
    <citation type="submission" date="2023-05" db="EMBL/GenBank/DDBJ databases">
        <authorList>
            <person name="Smith C.H."/>
        </authorList>
    </citation>
    <scope>NUCLEOTIDE SEQUENCE</scope>
    <source>
        <strain evidence="1">CHS0354</strain>
        <tissue evidence="1">Mantle</tissue>
    </source>
</reference>
<comment type="caution">
    <text evidence="1">The sequence shown here is derived from an EMBL/GenBank/DDBJ whole genome shotgun (WGS) entry which is preliminary data.</text>
</comment>
<dbReference type="Proteomes" id="UP001195483">
    <property type="component" value="Unassembled WGS sequence"/>
</dbReference>
<keyword evidence="2" id="KW-1185">Reference proteome</keyword>
<feature type="non-terminal residue" evidence="1">
    <location>
        <position position="104"/>
    </location>
</feature>
<evidence type="ECO:0000313" key="2">
    <source>
        <dbReference type="Proteomes" id="UP001195483"/>
    </source>
</evidence>
<evidence type="ECO:0000313" key="1">
    <source>
        <dbReference type="EMBL" id="KAK3602284.1"/>
    </source>
</evidence>
<name>A0AAE0T2P8_9BIVA</name>
<proteinExistence type="predicted"/>
<gene>
    <name evidence="1" type="ORF">CHS0354_022028</name>
</gene>
<reference evidence="1" key="2">
    <citation type="journal article" date="2021" name="Genome Biol. Evol.">
        <title>Developing a high-quality reference genome for a parasitic bivalve with doubly uniparental inheritance (Bivalvia: Unionida).</title>
        <authorList>
            <person name="Smith C.H."/>
        </authorList>
    </citation>
    <scope>NUCLEOTIDE SEQUENCE</scope>
    <source>
        <strain evidence="1">CHS0354</strain>
        <tissue evidence="1">Mantle</tissue>
    </source>
</reference>
<accession>A0AAE0T2P8</accession>
<dbReference type="AlphaFoldDB" id="A0AAE0T2P8"/>
<organism evidence="1 2">
    <name type="scientific">Potamilus streckersoni</name>
    <dbReference type="NCBI Taxonomy" id="2493646"/>
    <lineage>
        <taxon>Eukaryota</taxon>
        <taxon>Metazoa</taxon>
        <taxon>Spiralia</taxon>
        <taxon>Lophotrochozoa</taxon>
        <taxon>Mollusca</taxon>
        <taxon>Bivalvia</taxon>
        <taxon>Autobranchia</taxon>
        <taxon>Heteroconchia</taxon>
        <taxon>Palaeoheterodonta</taxon>
        <taxon>Unionida</taxon>
        <taxon>Unionoidea</taxon>
        <taxon>Unionidae</taxon>
        <taxon>Ambleminae</taxon>
        <taxon>Lampsilini</taxon>
        <taxon>Potamilus</taxon>
    </lineage>
</organism>
<sequence length="104" mass="12430">MLKRTQYTRSQTAKELMDEIKAFTGKSVKYPKSNYELQLLKDEVEKLKTEQEKIKFTSVLDEIKRFRKHDKKSRDEKVKRLLTENKELTGNKAKYPFSNTDLQK</sequence>
<protein>
    <submittedName>
        <fullName evidence="1">Uncharacterized protein</fullName>
    </submittedName>
</protein>